<feature type="signal peptide" evidence="2">
    <location>
        <begin position="1"/>
        <end position="20"/>
    </location>
</feature>
<gene>
    <name evidence="4" type="primary">LOC116304869</name>
</gene>
<keyword evidence="1" id="KW-0472">Membrane</keyword>
<feature type="transmembrane region" description="Helical" evidence="1">
    <location>
        <begin position="278"/>
        <end position="297"/>
    </location>
</feature>
<evidence type="ECO:0000256" key="2">
    <source>
        <dbReference type="SAM" id="SignalP"/>
    </source>
</evidence>
<dbReference type="OrthoDB" id="10577205at2759"/>
<keyword evidence="2" id="KW-0732">Signal</keyword>
<keyword evidence="3" id="KW-1185">Reference proteome</keyword>
<dbReference type="AlphaFoldDB" id="A0A6P8IWV7"/>
<evidence type="ECO:0000313" key="4">
    <source>
        <dbReference type="RefSeq" id="XP_031570518.1"/>
    </source>
</evidence>
<keyword evidence="1" id="KW-1133">Transmembrane helix</keyword>
<protein>
    <submittedName>
        <fullName evidence="4">Uncharacterized protein LOC116304869 isoform X3</fullName>
    </submittedName>
</protein>
<reference evidence="4" key="1">
    <citation type="submission" date="2025-08" db="UniProtKB">
        <authorList>
            <consortium name="RefSeq"/>
        </authorList>
    </citation>
    <scope>IDENTIFICATION</scope>
    <source>
        <tissue evidence="4">Tentacle</tissue>
    </source>
</reference>
<feature type="chain" id="PRO_5028444838" evidence="2">
    <location>
        <begin position="21"/>
        <end position="425"/>
    </location>
</feature>
<evidence type="ECO:0000256" key="1">
    <source>
        <dbReference type="SAM" id="Phobius"/>
    </source>
</evidence>
<evidence type="ECO:0000313" key="3">
    <source>
        <dbReference type="Proteomes" id="UP000515163"/>
    </source>
</evidence>
<name>A0A6P8IWV7_ACTTE</name>
<sequence length="425" mass="47203">MKFLLLCIFVLAPSAAVSKGKQGYTIMRKAQADGSPDIFWLPSTMCDDSDSQCKSFEESAFTSSGGTCECICPNGSATFGFHNGSWNCIDNKVFRKQADCKYRFEKERDDGDSIKVLSAGFPYVVYLPSGPCSISLFKSRYFQCNGIWTGLKSSIFMSLNISDNMTFHGHRNGSSRQYTLKVGNASSLTGRIVSLQFNCSEHSPSSSPCLLFKIAGTITCELRNLSGPISFTQSSTRRSYSSSFSQPSAKLTKSTVLLSHNEEWRNSGGVSPLETGTITAAVIIVVLVITITGVIIWKKKRGENVWCKERIATTVQIICFWLAKEESDEGEPTNDPIYDQPLQFRPIHAVTRGTTNNGCEDRDSRYVSNDQLNANFYRTDLQTAQQEEGHEQDNPRDSVVSAEKLLTERDGYLVPHLYTTQLKPN</sequence>
<dbReference type="GeneID" id="116304869"/>
<organism evidence="3 4">
    <name type="scientific">Actinia tenebrosa</name>
    <name type="common">Australian red waratah sea anemone</name>
    <dbReference type="NCBI Taxonomy" id="6105"/>
    <lineage>
        <taxon>Eukaryota</taxon>
        <taxon>Metazoa</taxon>
        <taxon>Cnidaria</taxon>
        <taxon>Anthozoa</taxon>
        <taxon>Hexacorallia</taxon>
        <taxon>Actiniaria</taxon>
        <taxon>Actiniidae</taxon>
        <taxon>Actinia</taxon>
    </lineage>
</organism>
<dbReference type="Proteomes" id="UP000515163">
    <property type="component" value="Unplaced"/>
</dbReference>
<proteinExistence type="predicted"/>
<dbReference type="RefSeq" id="XP_031570518.1">
    <property type="nucleotide sequence ID" value="XM_031714658.1"/>
</dbReference>
<keyword evidence="1" id="KW-0812">Transmembrane</keyword>
<accession>A0A6P8IWV7</accession>